<dbReference type="AlphaFoldDB" id="A0AAD9I5D1"/>
<evidence type="ECO:0000256" key="1">
    <source>
        <dbReference type="SAM" id="SignalP"/>
    </source>
</evidence>
<evidence type="ECO:0000313" key="3">
    <source>
        <dbReference type="Proteomes" id="UP001217918"/>
    </source>
</evidence>
<accession>A0AAD9I5D1</accession>
<protein>
    <submittedName>
        <fullName evidence="2">Uncharacterized protein</fullName>
    </submittedName>
</protein>
<keyword evidence="1" id="KW-0732">Signal</keyword>
<name>A0AAD9I5D1_9PEZI</name>
<proteinExistence type="predicted"/>
<comment type="caution">
    <text evidence="2">The sequence shown here is derived from an EMBL/GenBank/DDBJ whole genome shotgun (WGS) entry which is preliminary data.</text>
</comment>
<sequence>MKLSITTITAFLAAAAMALPAHDASSLAPRVSLATVEEAAGQLEKRATPCPIREEEKLKYAANLQRDMNNDCGAGCQDSIGSFQTKQAQCRVAADCPTINDMRSYQANYVKKKQNTCDSGCVSSLAAYTQLVAKCAQPPK</sequence>
<feature type="chain" id="PRO_5042069297" evidence="1">
    <location>
        <begin position="19"/>
        <end position="140"/>
    </location>
</feature>
<keyword evidence="3" id="KW-1185">Reference proteome</keyword>
<reference evidence="2" key="1">
    <citation type="journal article" date="2023" name="Mol. Plant Microbe Interact.">
        <title>Elucidating the Obligate Nature and Biological Capacity of an Invasive Fungal Corn Pathogen.</title>
        <authorList>
            <person name="MacCready J.S."/>
            <person name="Roggenkamp E.M."/>
            <person name="Gdanetz K."/>
            <person name="Chilvers M.I."/>
        </authorList>
    </citation>
    <scope>NUCLEOTIDE SEQUENCE</scope>
    <source>
        <strain evidence="2">PM02</strain>
    </source>
</reference>
<dbReference type="Proteomes" id="UP001217918">
    <property type="component" value="Unassembled WGS sequence"/>
</dbReference>
<dbReference type="EMBL" id="JAQQPM010000005">
    <property type="protein sequence ID" value="KAK2071539.1"/>
    <property type="molecule type" value="Genomic_DNA"/>
</dbReference>
<organism evidence="2 3">
    <name type="scientific">Phyllachora maydis</name>
    <dbReference type="NCBI Taxonomy" id="1825666"/>
    <lineage>
        <taxon>Eukaryota</taxon>
        <taxon>Fungi</taxon>
        <taxon>Dikarya</taxon>
        <taxon>Ascomycota</taxon>
        <taxon>Pezizomycotina</taxon>
        <taxon>Sordariomycetes</taxon>
        <taxon>Sordariomycetidae</taxon>
        <taxon>Phyllachorales</taxon>
        <taxon>Phyllachoraceae</taxon>
        <taxon>Phyllachora</taxon>
    </lineage>
</organism>
<evidence type="ECO:0000313" key="2">
    <source>
        <dbReference type="EMBL" id="KAK2071539.1"/>
    </source>
</evidence>
<feature type="signal peptide" evidence="1">
    <location>
        <begin position="1"/>
        <end position="18"/>
    </location>
</feature>
<gene>
    <name evidence="2" type="ORF">P8C59_005954</name>
</gene>